<dbReference type="Pfam" id="PF01370">
    <property type="entry name" value="Epimerase"/>
    <property type="match status" value="1"/>
</dbReference>
<dbReference type="InterPro" id="IPR001509">
    <property type="entry name" value="Epimerase_deHydtase"/>
</dbReference>
<organism evidence="5 6">
    <name type="scientific">Asanoa ferruginea</name>
    <dbReference type="NCBI Taxonomy" id="53367"/>
    <lineage>
        <taxon>Bacteria</taxon>
        <taxon>Bacillati</taxon>
        <taxon>Actinomycetota</taxon>
        <taxon>Actinomycetes</taxon>
        <taxon>Micromonosporales</taxon>
        <taxon>Micromonosporaceae</taxon>
        <taxon>Asanoa</taxon>
    </lineage>
</organism>
<feature type="domain" description="NAD-dependent epimerase/dehydratase" evidence="4">
    <location>
        <begin position="3"/>
        <end position="205"/>
    </location>
</feature>
<gene>
    <name evidence="5" type="ORF">DFJ67_6198</name>
</gene>
<comment type="similarity">
    <text evidence="1">Belongs to the NAD(P)-dependent epimerase/dehydratase family.</text>
</comment>
<evidence type="ECO:0000256" key="3">
    <source>
        <dbReference type="ARBA" id="ARBA00023027"/>
    </source>
</evidence>
<keyword evidence="3" id="KW-0520">NAD</keyword>
<evidence type="ECO:0000313" key="6">
    <source>
        <dbReference type="Proteomes" id="UP000256913"/>
    </source>
</evidence>
<protein>
    <submittedName>
        <fullName evidence="5">Nucleoside-diphosphate-sugar epimerase</fullName>
    </submittedName>
</protein>
<dbReference type="AlphaFoldDB" id="A0A3D9ZSL6"/>
<dbReference type="CDD" id="cd08946">
    <property type="entry name" value="SDR_e"/>
    <property type="match status" value="1"/>
</dbReference>
<dbReference type="RefSeq" id="WP_203783165.1">
    <property type="nucleotide sequence ID" value="NZ_BONB01000003.1"/>
</dbReference>
<accession>A0A3D9ZSL6</accession>
<proteinExistence type="inferred from homology"/>
<evidence type="ECO:0000313" key="5">
    <source>
        <dbReference type="EMBL" id="REG00148.1"/>
    </source>
</evidence>
<dbReference type="GO" id="GO:0016491">
    <property type="term" value="F:oxidoreductase activity"/>
    <property type="evidence" value="ECO:0007669"/>
    <property type="project" value="UniProtKB-KW"/>
</dbReference>
<keyword evidence="2" id="KW-0560">Oxidoreductase</keyword>
<dbReference type="SUPFAM" id="SSF51735">
    <property type="entry name" value="NAD(P)-binding Rossmann-fold domains"/>
    <property type="match status" value="1"/>
</dbReference>
<dbReference type="PANTHER" id="PTHR43103:SF5">
    <property type="entry name" value="4-EPIMERASE, PUTATIVE (AFU_ORTHOLOGUE AFUA_7G00360)-RELATED"/>
    <property type="match status" value="1"/>
</dbReference>
<name>A0A3D9ZSL6_9ACTN</name>
<keyword evidence="6" id="KW-1185">Reference proteome</keyword>
<evidence type="ECO:0000256" key="1">
    <source>
        <dbReference type="ARBA" id="ARBA00007637"/>
    </source>
</evidence>
<dbReference type="PANTHER" id="PTHR43103">
    <property type="entry name" value="NUCLEOSIDE-DIPHOSPHATE-SUGAR EPIMERASE"/>
    <property type="match status" value="1"/>
</dbReference>
<dbReference type="InterPro" id="IPR036291">
    <property type="entry name" value="NAD(P)-bd_dom_sf"/>
</dbReference>
<sequence>MRVLVTGGDGLVGSAVVAHLREHGHELALLRGDARDREAVAAAANGVDAVAHLAAIPSPFHHPADEVFGNNALATFTVLWTAAELGVRRFVIAGSVNATGLIMNPHQPPPARYPIDETTPPDVADPYSLSKQVDELTLKAVCRRFGATGFALRLPLMISEANRDGLRAWAAENAAGGRGDGWGWLDVRDAAEAFRLALTMPGDGAQVVHVAATDTFQDTPTEDLLARYAPDVPRDRPFAGRTAPVDTSRARELLGFTPRYGED</sequence>
<dbReference type="Proteomes" id="UP000256913">
    <property type="component" value="Unassembled WGS sequence"/>
</dbReference>
<evidence type="ECO:0000259" key="4">
    <source>
        <dbReference type="Pfam" id="PF01370"/>
    </source>
</evidence>
<dbReference type="Gene3D" id="3.40.50.720">
    <property type="entry name" value="NAD(P)-binding Rossmann-like Domain"/>
    <property type="match status" value="1"/>
</dbReference>
<comment type="caution">
    <text evidence="5">The sequence shown here is derived from an EMBL/GenBank/DDBJ whole genome shotgun (WGS) entry which is preliminary data.</text>
</comment>
<reference evidence="5 6" key="1">
    <citation type="submission" date="2018-08" db="EMBL/GenBank/DDBJ databases">
        <title>Sequencing the genomes of 1000 actinobacteria strains.</title>
        <authorList>
            <person name="Klenk H.-P."/>
        </authorList>
    </citation>
    <scope>NUCLEOTIDE SEQUENCE [LARGE SCALE GENOMIC DNA]</scope>
    <source>
        <strain evidence="5 6">DSM 44099</strain>
    </source>
</reference>
<evidence type="ECO:0000256" key="2">
    <source>
        <dbReference type="ARBA" id="ARBA00023002"/>
    </source>
</evidence>
<dbReference type="EMBL" id="QUMQ01000001">
    <property type="protein sequence ID" value="REG00148.1"/>
    <property type="molecule type" value="Genomic_DNA"/>
</dbReference>